<keyword evidence="1" id="KW-0732">Signal</keyword>
<evidence type="ECO:0000256" key="1">
    <source>
        <dbReference type="SAM" id="SignalP"/>
    </source>
</evidence>
<dbReference type="RefSeq" id="WP_377128187.1">
    <property type="nucleotide sequence ID" value="NZ_JBHUON010000015.1"/>
</dbReference>
<comment type="caution">
    <text evidence="2">The sequence shown here is derived from an EMBL/GenBank/DDBJ whole genome shotgun (WGS) entry which is preliminary data.</text>
</comment>
<organism evidence="2 3">
    <name type="scientific">Mucilaginibacter antarcticus</name>
    <dbReference type="NCBI Taxonomy" id="1855725"/>
    <lineage>
        <taxon>Bacteria</taxon>
        <taxon>Pseudomonadati</taxon>
        <taxon>Bacteroidota</taxon>
        <taxon>Sphingobacteriia</taxon>
        <taxon>Sphingobacteriales</taxon>
        <taxon>Sphingobacteriaceae</taxon>
        <taxon>Mucilaginibacter</taxon>
    </lineage>
</organism>
<feature type="chain" id="PRO_5045930255" description="Exo-alpha-sialidase" evidence="1">
    <location>
        <begin position="19"/>
        <end position="350"/>
    </location>
</feature>
<gene>
    <name evidence="2" type="ORF">ACFSYC_12895</name>
</gene>
<keyword evidence="3" id="KW-1185">Reference proteome</keyword>
<dbReference type="EMBL" id="JBHUON010000015">
    <property type="protein sequence ID" value="MFD2865591.1"/>
    <property type="molecule type" value="Genomic_DNA"/>
</dbReference>
<sequence>MKNWLFFILLVTGFTAQANVILTDVYTVGKGKQPQISVDNAGIVRVVYGLDDKVLCATSTDHAKTFGNPVLVAQVPGMHLGMGRGPQLASSGRWSIVTVMDQAGDIHWFKQSSGAAKWQAMGIINDMKGSAPEGMMAIGADNKDNFYAVWLDVRIGKRNQICFSSLSAKSGKWAANRIIYQSPDMHVCECCKPSIAVAGNTVAVMFRNWINGSRDLYTLKSVNGGQSFLAAQKMGLGTWKLDGCPMDGGDIRIGAKNQVQTTWQRKGEIYFAQDGDPEVYIGKGKTCSLTGKVEQPVITYKDRDTLKMMALSTKKASVIGEGDFAKSVQITKDRFLFVWEQAGQIRSRLL</sequence>
<evidence type="ECO:0000313" key="2">
    <source>
        <dbReference type="EMBL" id="MFD2865591.1"/>
    </source>
</evidence>
<feature type="signal peptide" evidence="1">
    <location>
        <begin position="1"/>
        <end position="18"/>
    </location>
</feature>
<evidence type="ECO:0000313" key="3">
    <source>
        <dbReference type="Proteomes" id="UP001597601"/>
    </source>
</evidence>
<name>A0ABW5XS18_9SPHI</name>
<evidence type="ECO:0008006" key="4">
    <source>
        <dbReference type="Google" id="ProtNLM"/>
    </source>
</evidence>
<dbReference type="Proteomes" id="UP001597601">
    <property type="component" value="Unassembled WGS sequence"/>
</dbReference>
<accession>A0ABW5XS18</accession>
<reference evidence="3" key="1">
    <citation type="journal article" date="2019" name="Int. J. Syst. Evol. Microbiol.">
        <title>The Global Catalogue of Microorganisms (GCM) 10K type strain sequencing project: providing services to taxonomists for standard genome sequencing and annotation.</title>
        <authorList>
            <consortium name="The Broad Institute Genomics Platform"/>
            <consortium name="The Broad Institute Genome Sequencing Center for Infectious Disease"/>
            <person name="Wu L."/>
            <person name="Ma J."/>
        </authorList>
    </citation>
    <scope>NUCLEOTIDE SEQUENCE [LARGE SCALE GENOMIC DNA]</scope>
    <source>
        <strain evidence="3">KCTC 52232</strain>
    </source>
</reference>
<protein>
    <recommendedName>
        <fullName evidence="4">Exo-alpha-sialidase</fullName>
    </recommendedName>
</protein>
<proteinExistence type="predicted"/>